<protein>
    <submittedName>
        <fullName evidence="3">Quinon protein alcohol dehydrogenase-like superfamily</fullName>
    </submittedName>
</protein>
<dbReference type="SUPFAM" id="SSF50998">
    <property type="entry name" value="Quinoprotein alcohol dehydrogenase-like"/>
    <property type="match status" value="1"/>
</dbReference>
<dbReference type="PANTHER" id="PTHR44163:SF1">
    <property type="entry name" value="U3 SMALL NUCLEOLAR RNA-ASSOCIATED PROTEIN 4 HOMOLOG"/>
    <property type="match status" value="1"/>
</dbReference>
<feature type="compositionally biased region" description="Low complexity" evidence="2">
    <location>
        <begin position="585"/>
        <end position="602"/>
    </location>
</feature>
<feature type="repeat" description="WD" evidence="1">
    <location>
        <begin position="269"/>
        <end position="301"/>
    </location>
</feature>
<dbReference type="GO" id="GO:0003723">
    <property type="term" value="F:RNA binding"/>
    <property type="evidence" value="ECO:0007669"/>
    <property type="project" value="TreeGrafter"/>
</dbReference>
<dbReference type="GO" id="GO:0032040">
    <property type="term" value="C:small-subunit processome"/>
    <property type="evidence" value="ECO:0007669"/>
    <property type="project" value="TreeGrafter"/>
</dbReference>
<gene>
    <name evidence="3" type="ORF">B0T18DRAFT_426125</name>
</gene>
<dbReference type="Pfam" id="PF00400">
    <property type="entry name" value="WD40"/>
    <property type="match status" value="1"/>
</dbReference>
<feature type="region of interest" description="Disordered" evidence="2">
    <location>
        <begin position="726"/>
        <end position="755"/>
    </location>
</feature>
<dbReference type="PANTHER" id="PTHR44163">
    <property type="entry name" value="U3 SMALL NUCLEOLAR RNA-ASSOCIATED PROTEIN 4 HOMOLOG"/>
    <property type="match status" value="1"/>
</dbReference>
<accession>A0AA40F5B8</accession>
<keyword evidence="4" id="KW-1185">Reference proteome</keyword>
<keyword evidence="1" id="KW-0853">WD repeat</keyword>
<dbReference type="GO" id="GO:0034455">
    <property type="term" value="C:t-UTP complex"/>
    <property type="evidence" value="ECO:0007669"/>
    <property type="project" value="TreeGrafter"/>
</dbReference>
<dbReference type="InterPro" id="IPR046351">
    <property type="entry name" value="UTP4"/>
</dbReference>
<feature type="region of interest" description="Disordered" evidence="2">
    <location>
        <begin position="577"/>
        <end position="620"/>
    </location>
</feature>
<dbReference type="InterPro" id="IPR011047">
    <property type="entry name" value="Quinoprotein_ADH-like_sf"/>
</dbReference>
<proteinExistence type="predicted"/>
<dbReference type="SMART" id="SM00320">
    <property type="entry name" value="WD40"/>
    <property type="match status" value="7"/>
</dbReference>
<organism evidence="3 4">
    <name type="scientific">Schizothecium vesticola</name>
    <dbReference type="NCBI Taxonomy" id="314040"/>
    <lineage>
        <taxon>Eukaryota</taxon>
        <taxon>Fungi</taxon>
        <taxon>Dikarya</taxon>
        <taxon>Ascomycota</taxon>
        <taxon>Pezizomycotina</taxon>
        <taxon>Sordariomycetes</taxon>
        <taxon>Sordariomycetidae</taxon>
        <taxon>Sordariales</taxon>
        <taxon>Schizotheciaceae</taxon>
        <taxon>Schizothecium</taxon>
    </lineage>
</organism>
<evidence type="ECO:0000313" key="4">
    <source>
        <dbReference type="Proteomes" id="UP001172155"/>
    </source>
</evidence>
<dbReference type="GO" id="GO:0030686">
    <property type="term" value="C:90S preribosome"/>
    <property type="evidence" value="ECO:0007669"/>
    <property type="project" value="InterPro"/>
</dbReference>
<dbReference type="SUPFAM" id="SSF101908">
    <property type="entry name" value="Putative isomerase YbhE"/>
    <property type="match status" value="1"/>
</dbReference>
<feature type="region of interest" description="Disordered" evidence="2">
    <location>
        <begin position="779"/>
        <end position="824"/>
    </location>
</feature>
<name>A0AA40F5B8_9PEZI</name>
<dbReference type="InterPro" id="IPR015943">
    <property type="entry name" value="WD40/YVTN_repeat-like_dom_sf"/>
</dbReference>
<dbReference type="Gene3D" id="2.130.10.10">
    <property type="entry name" value="YVTN repeat-like/Quinoprotein amine dehydrogenase"/>
    <property type="match status" value="3"/>
</dbReference>
<evidence type="ECO:0000256" key="1">
    <source>
        <dbReference type="PROSITE-ProRule" id="PRU00221"/>
    </source>
</evidence>
<dbReference type="GO" id="GO:0000462">
    <property type="term" value="P:maturation of SSU-rRNA from tricistronic rRNA transcript (SSU-rRNA, 5.8S rRNA, LSU-rRNA)"/>
    <property type="evidence" value="ECO:0007669"/>
    <property type="project" value="InterPro"/>
</dbReference>
<dbReference type="PROSITE" id="PS50082">
    <property type="entry name" value="WD_REPEATS_2"/>
    <property type="match status" value="1"/>
</dbReference>
<dbReference type="EMBL" id="JAUKUD010000002">
    <property type="protein sequence ID" value="KAK0751495.1"/>
    <property type="molecule type" value="Genomic_DNA"/>
</dbReference>
<reference evidence="3" key="1">
    <citation type="submission" date="2023-06" db="EMBL/GenBank/DDBJ databases">
        <title>Genome-scale phylogeny and comparative genomics of the fungal order Sordariales.</title>
        <authorList>
            <consortium name="Lawrence Berkeley National Laboratory"/>
            <person name="Hensen N."/>
            <person name="Bonometti L."/>
            <person name="Westerberg I."/>
            <person name="Brannstrom I.O."/>
            <person name="Guillou S."/>
            <person name="Cros-Aarteil S."/>
            <person name="Calhoun S."/>
            <person name="Haridas S."/>
            <person name="Kuo A."/>
            <person name="Mondo S."/>
            <person name="Pangilinan J."/>
            <person name="Riley R."/>
            <person name="LaButti K."/>
            <person name="Andreopoulos B."/>
            <person name="Lipzen A."/>
            <person name="Chen C."/>
            <person name="Yanf M."/>
            <person name="Daum C."/>
            <person name="Ng V."/>
            <person name="Clum A."/>
            <person name="Steindorff A."/>
            <person name="Ohm R."/>
            <person name="Martin F."/>
            <person name="Silar P."/>
            <person name="Natvig D."/>
            <person name="Lalanne C."/>
            <person name="Gautier V."/>
            <person name="Ament-velasquez S.L."/>
            <person name="Kruys A."/>
            <person name="Hutchinson M.I."/>
            <person name="Powell A.J."/>
            <person name="Barry K."/>
            <person name="Miller A.N."/>
            <person name="Grigoriev I.V."/>
            <person name="Debuchy R."/>
            <person name="Gladieux P."/>
            <person name="Thoren M.H."/>
            <person name="Johannesson H."/>
        </authorList>
    </citation>
    <scope>NUCLEOTIDE SEQUENCE</scope>
    <source>
        <strain evidence="3">SMH3187-1</strain>
    </source>
</reference>
<dbReference type="Proteomes" id="UP001172155">
    <property type="component" value="Unassembled WGS sequence"/>
</dbReference>
<comment type="caution">
    <text evidence="3">The sequence shown here is derived from an EMBL/GenBank/DDBJ whole genome shotgun (WGS) entry which is preliminary data.</text>
</comment>
<evidence type="ECO:0000313" key="3">
    <source>
        <dbReference type="EMBL" id="KAK0751495.1"/>
    </source>
</evidence>
<dbReference type="AlphaFoldDB" id="A0AA40F5B8"/>
<feature type="compositionally biased region" description="Acidic residues" evidence="2">
    <location>
        <begin position="788"/>
        <end position="797"/>
    </location>
</feature>
<sequence length="888" mass="97030">MDIHRCRFVPYPTSAINAVAFSHSSFPKKKTLSKHVQVRLAIGRANGDIEIWNPLHGVWHQETVIPGGKDRSIDSLVWVTEADEETSDGNTILGKSRLFSIGYTTAITEWDLEKSKPKKHASGQHGAIWSLGAQPPVLGKNDAMLPGARKLVAGTVDGNLLIYSTEDDDLCFVKSLAKTPLKNTKIVSIAFQTRNVVVVGCNNSTIGVYDMRNGALLRKMNLGSGIPGGPKDIIVWSLKCLPRGDIVSGDSTGQVCIWDGKTYTQAQRIQGHKQDVLCLVVSADGSQIFSGGMDRRTALYEPKPGQAGRWSKVYHRRYHSHDVKTMAAFEGTGLSVVVSGGQDTCPVVIPLRSAGKEFHRTLSHLPQQTNLQSAPKARFVLSWWGNELRIWHLLHAARKLLDGETSGEDIRKNRKLLARILVQGESSITDAAISEDGRLLVASTATDIKVFQLDRDADFGADQLHIKKVDVVTANRGATAVGISPDQRWICWVEEGTKVMIAHVTASDSKVGTLCTISAPQKLRRLKRNVLKSLLLGGLGSYDRKITQLAFSPDSKVLSVADLAGYIDTWLLRDADEPKNGTNGSAGDEASDASLADSSSGSSEDEDDDNASERWRPNRAGVHLPKLEAAPVVLTFCPGLPQETGDHTLLVITATKDVLLFNPIRGALSDWSRKNPSRKLPEQFRGTRDVVKGVVWQGPRAWVYGVSFLYMLDFCQDLPELPAADSQKKGMKRKRNDFGSGAGGKINKENPLAPQVIRAATGPDGAEWVDMEMVDADDQKSVGASSAFEEEDDDTDGGELQRLRHDQAPSSGDDESKGSEKPNCWHTYQYRPILGIVPLASEKTMSKRKRAAAAAAGEIPPLEVALVERPAWELDMPPRLFGDGEWER</sequence>
<evidence type="ECO:0000256" key="2">
    <source>
        <dbReference type="SAM" id="MobiDB-lite"/>
    </source>
</evidence>
<dbReference type="InterPro" id="IPR001680">
    <property type="entry name" value="WD40_rpt"/>
</dbReference>